<dbReference type="PANTHER" id="PTHR33202">
    <property type="entry name" value="ZINC UPTAKE REGULATION PROTEIN"/>
    <property type="match status" value="1"/>
</dbReference>
<feature type="region of interest" description="Disordered" evidence="9">
    <location>
        <begin position="150"/>
        <end position="206"/>
    </location>
</feature>
<dbReference type="RefSeq" id="WP_145074586.1">
    <property type="nucleotide sequence ID" value="NZ_CP036425.1"/>
</dbReference>
<evidence type="ECO:0000313" key="10">
    <source>
        <dbReference type="EMBL" id="QDU32657.1"/>
    </source>
</evidence>
<dbReference type="InterPro" id="IPR002481">
    <property type="entry name" value="FUR"/>
</dbReference>
<accession>A0A517YR04</accession>
<evidence type="ECO:0000256" key="9">
    <source>
        <dbReference type="SAM" id="MobiDB-lite"/>
    </source>
</evidence>
<evidence type="ECO:0000313" key="11">
    <source>
        <dbReference type="Proteomes" id="UP000317369"/>
    </source>
</evidence>
<dbReference type="SUPFAM" id="SSF46785">
    <property type="entry name" value="Winged helix' DNA-binding domain"/>
    <property type="match status" value="1"/>
</dbReference>
<dbReference type="InterPro" id="IPR036388">
    <property type="entry name" value="WH-like_DNA-bd_sf"/>
</dbReference>
<keyword evidence="6" id="KW-0804">Transcription</keyword>
<gene>
    <name evidence="10" type="primary">perR</name>
    <name evidence="10" type="ORF">KS4_06910</name>
</gene>
<comment type="cofactor">
    <cofactor evidence="8">
        <name>Mn(2+)</name>
        <dbReference type="ChEBI" id="CHEBI:29035"/>
    </cofactor>
    <cofactor evidence="8">
        <name>Fe(2+)</name>
        <dbReference type="ChEBI" id="CHEBI:29033"/>
    </cofactor>
    <text evidence="8">Binds 1 Mn(2+) or Fe(2+) ion per subunit.</text>
</comment>
<feature type="binding site" evidence="8">
    <location>
        <position position="122"/>
    </location>
    <ligand>
        <name>Fe cation</name>
        <dbReference type="ChEBI" id="CHEBI:24875"/>
    </ligand>
</feature>
<dbReference type="InterPro" id="IPR036390">
    <property type="entry name" value="WH_DNA-bd_sf"/>
</dbReference>
<evidence type="ECO:0000256" key="2">
    <source>
        <dbReference type="ARBA" id="ARBA00022491"/>
    </source>
</evidence>
<keyword evidence="11" id="KW-1185">Reference proteome</keyword>
<dbReference type="PANTHER" id="PTHR33202:SF7">
    <property type="entry name" value="FERRIC UPTAKE REGULATION PROTEIN"/>
    <property type="match status" value="1"/>
</dbReference>
<protein>
    <submittedName>
        <fullName evidence="10">Peroxide-responsive repressor PerR</fullName>
    </submittedName>
</protein>
<reference evidence="10 11" key="1">
    <citation type="submission" date="2019-02" db="EMBL/GenBank/DDBJ databases">
        <title>Deep-cultivation of Planctomycetes and their phenomic and genomic characterization uncovers novel biology.</title>
        <authorList>
            <person name="Wiegand S."/>
            <person name="Jogler M."/>
            <person name="Boedeker C."/>
            <person name="Pinto D."/>
            <person name="Vollmers J."/>
            <person name="Rivas-Marin E."/>
            <person name="Kohn T."/>
            <person name="Peeters S.H."/>
            <person name="Heuer A."/>
            <person name="Rast P."/>
            <person name="Oberbeckmann S."/>
            <person name="Bunk B."/>
            <person name="Jeske O."/>
            <person name="Meyerdierks A."/>
            <person name="Storesund J.E."/>
            <person name="Kallscheuer N."/>
            <person name="Luecker S."/>
            <person name="Lage O.M."/>
            <person name="Pohl T."/>
            <person name="Merkel B.J."/>
            <person name="Hornburger P."/>
            <person name="Mueller R.-W."/>
            <person name="Bruemmer F."/>
            <person name="Labrenz M."/>
            <person name="Spormann A.M."/>
            <person name="Op den Camp H."/>
            <person name="Overmann J."/>
            <person name="Amann R."/>
            <person name="Jetten M.S.M."/>
            <person name="Mascher T."/>
            <person name="Medema M.H."/>
            <person name="Devos D.P."/>
            <person name="Kaster A.-K."/>
            <person name="Ovreas L."/>
            <person name="Rohde M."/>
            <person name="Galperin M.Y."/>
            <person name="Jogler C."/>
        </authorList>
    </citation>
    <scope>NUCLEOTIDE SEQUENCE [LARGE SCALE GENOMIC DNA]</scope>
    <source>
        <strain evidence="10 11">KS4</strain>
    </source>
</reference>
<dbReference type="GO" id="GO:0008270">
    <property type="term" value="F:zinc ion binding"/>
    <property type="evidence" value="ECO:0007669"/>
    <property type="project" value="TreeGrafter"/>
</dbReference>
<proteinExistence type="inferred from homology"/>
<keyword evidence="8" id="KW-0408">Iron</keyword>
<comment type="similarity">
    <text evidence="1">Belongs to the Fur family.</text>
</comment>
<dbReference type="GO" id="GO:0000976">
    <property type="term" value="F:transcription cis-regulatory region binding"/>
    <property type="evidence" value="ECO:0007669"/>
    <property type="project" value="TreeGrafter"/>
</dbReference>
<feature type="binding site" evidence="7">
    <location>
        <position position="99"/>
    </location>
    <ligand>
        <name>Zn(2+)</name>
        <dbReference type="ChEBI" id="CHEBI:29105"/>
    </ligand>
</feature>
<evidence type="ECO:0000256" key="8">
    <source>
        <dbReference type="PIRSR" id="PIRSR602481-2"/>
    </source>
</evidence>
<evidence type="ECO:0000256" key="7">
    <source>
        <dbReference type="PIRSR" id="PIRSR602481-1"/>
    </source>
</evidence>
<evidence type="ECO:0000256" key="5">
    <source>
        <dbReference type="ARBA" id="ARBA00023125"/>
    </source>
</evidence>
<dbReference type="Gene3D" id="3.30.1490.190">
    <property type="match status" value="1"/>
</dbReference>
<name>A0A517YR04_9BACT</name>
<dbReference type="AlphaFoldDB" id="A0A517YR04"/>
<sequence length="206" mass="23317">MSRKNKSKLSELFSRHGLRCTKQRVALYEALQEARTHPTADELYRSLCDHVPAMSLATVYNTLEAFCDVGLAHKMPGTGVNGSARYDADRGDEHLHVRCRVSGKISDIPDDMSRKILDAIPEELLEQIEQQMGYKIDQVRIELVGENKQAISEMGAPEHESERQKRRRRKCLDTTDPEYQKGLAAAMNPVVPRMTPDTDRSKLPRG</sequence>
<dbReference type="GO" id="GO:0003700">
    <property type="term" value="F:DNA-binding transcription factor activity"/>
    <property type="evidence" value="ECO:0007669"/>
    <property type="project" value="InterPro"/>
</dbReference>
<keyword evidence="4" id="KW-0805">Transcription regulation</keyword>
<dbReference type="OrthoDB" id="8659436at2"/>
<dbReference type="Proteomes" id="UP000317369">
    <property type="component" value="Chromosome"/>
</dbReference>
<comment type="cofactor">
    <cofactor evidence="7">
        <name>Zn(2+)</name>
        <dbReference type="ChEBI" id="CHEBI:29105"/>
    </cofactor>
    <text evidence="7">Binds 1 zinc ion per subunit.</text>
</comment>
<organism evidence="10 11">
    <name type="scientific">Poriferisphaera corsica</name>
    <dbReference type="NCBI Taxonomy" id="2528020"/>
    <lineage>
        <taxon>Bacteria</taxon>
        <taxon>Pseudomonadati</taxon>
        <taxon>Planctomycetota</taxon>
        <taxon>Phycisphaerae</taxon>
        <taxon>Phycisphaerales</taxon>
        <taxon>Phycisphaeraceae</taxon>
        <taxon>Poriferisphaera</taxon>
    </lineage>
</organism>
<keyword evidence="2" id="KW-0678">Repressor</keyword>
<evidence type="ECO:0000256" key="6">
    <source>
        <dbReference type="ARBA" id="ARBA00023163"/>
    </source>
</evidence>
<dbReference type="InterPro" id="IPR043135">
    <property type="entry name" value="Fur_C"/>
</dbReference>
<dbReference type="KEGG" id="pcor:KS4_06910"/>
<evidence type="ECO:0000256" key="3">
    <source>
        <dbReference type="ARBA" id="ARBA00022833"/>
    </source>
</evidence>
<evidence type="ECO:0000256" key="1">
    <source>
        <dbReference type="ARBA" id="ARBA00007957"/>
    </source>
</evidence>
<keyword evidence="5" id="KW-0238">DNA-binding</keyword>
<dbReference type="CDD" id="cd07153">
    <property type="entry name" value="Fur_like"/>
    <property type="match status" value="1"/>
</dbReference>
<dbReference type="Gene3D" id="1.10.10.10">
    <property type="entry name" value="Winged helix-like DNA-binding domain superfamily/Winged helix DNA-binding domain"/>
    <property type="match status" value="1"/>
</dbReference>
<dbReference type="GO" id="GO:0045892">
    <property type="term" value="P:negative regulation of DNA-templated transcription"/>
    <property type="evidence" value="ECO:0007669"/>
    <property type="project" value="TreeGrafter"/>
</dbReference>
<dbReference type="GO" id="GO:1900376">
    <property type="term" value="P:regulation of secondary metabolite biosynthetic process"/>
    <property type="evidence" value="ECO:0007669"/>
    <property type="project" value="TreeGrafter"/>
</dbReference>
<dbReference type="EMBL" id="CP036425">
    <property type="protein sequence ID" value="QDU32657.1"/>
    <property type="molecule type" value="Genomic_DNA"/>
</dbReference>
<feature type="compositionally biased region" description="Basic and acidic residues" evidence="9">
    <location>
        <begin position="196"/>
        <end position="206"/>
    </location>
</feature>
<keyword evidence="3 7" id="KW-0862">Zinc</keyword>
<evidence type="ECO:0000256" key="4">
    <source>
        <dbReference type="ARBA" id="ARBA00023015"/>
    </source>
</evidence>
<keyword evidence="7" id="KW-0479">Metal-binding</keyword>
<dbReference type="Pfam" id="PF01475">
    <property type="entry name" value="FUR"/>
    <property type="match status" value="1"/>
</dbReference>